<dbReference type="SUPFAM" id="SSF101936">
    <property type="entry name" value="DNA-binding pseudobarrel domain"/>
    <property type="match status" value="1"/>
</dbReference>
<keyword evidence="4" id="KW-0804">Transcription</keyword>
<dbReference type="InterPro" id="IPR003340">
    <property type="entry name" value="B3_DNA-bd"/>
</dbReference>
<organism evidence="7 8">
    <name type="scientific">Theobroma cacao</name>
    <name type="common">Cacao</name>
    <name type="synonym">Cocoa</name>
    <dbReference type="NCBI Taxonomy" id="3641"/>
    <lineage>
        <taxon>Eukaryota</taxon>
        <taxon>Viridiplantae</taxon>
        <taxon>Streptophyta</taxon>
        <taxon>Embryophyta</taxon>
        <taxon>Tracheophyta</taxon>
        <taxon>Spermatophyta</taxon>
        <taxon>Magnoliopsida</taxon>
        <taxon>eudicotyledons</taxon>
        <taxon>Gunneridae</taxon>
        <taxon>Pentapetalae</taxon>
        <taxon>rosids</taxon>
        <taxon>malvids</taxon>
        <taxon>Malvales</taxon>
        <taxon>Malvaceae</taxon>
        <taxon>Byttnerioideae</taxon>
        <taxon>Theobroma</taxon>
    </lineage>
</organism>
<dbReference type="InParanoid" id="A0A061DWQ3"/>
<protein>
    <recommendedName>
        <fullName evidence="6">TF-B3 domain-containing protein</fullName>
    </recommendedName>
</protein>
<dbReference type="HOGENOM" id="CLU_913400_0_0_1"/>
<dbReference type="GO" id="GO:0005634">
    <property type="term" value="C:nucleus"/>
    <property type="evidence" value="ECO:0007669"/>
    <property type="project" value="UniProtKB-SubCell"/>
</dbReference>
<dbReference type="Gramene" id="EOX97110">
    <property type="protein sequence ID" value="EOX97110"/>
    <property type="gene ID" value="TCM_006211"/>
</dbReference>
<dbReference type="EMBL" id="CM001880">
    <property type="protein sequence ID" value="EOX97110.1"/>
    <property type="molecule type" value="Genomic_DNA"/>
</dbReference>
<evidence type="ECO:0000256" key="1">
    <source>
        <dbReference type="ARBA" id="ARBA00004123"/>
    </source>
</evidence>
<dbReference type="PROSITE" id="PS50863">
    <property type="entry name" value="B3"/>
    <property type="match status" value="1"/>
</dbReference>
<evidence type="ECO:0000313" key="7">
    <source>
        <dbReference type="EMBL" id="EOX97110.1"/>
    </source>
</evidence>
<reference evidence="7 8" key="1">
    <citation type="journal article" date="2013" name="Genome Biol.">
        <title>The genome sequence of the most widely cultivated cacao type and its use to identify candidate genes regulating pod color.</title>
        <authorList>
            <person name="Motamayor J.C."/>
            <person name="Mockaitis K."/>
            <person name="Schmutz J."/>
            <person name="Haiminen N."/>
            <person name="Iii D.L."/>
            <person name="Cornejo O."/>
            <person name="Findley S.D."/>
            <person name="Zheng P."/>
            <person name="Utro F."/>
            <person name="Royaert S."/>
            <person name="Saski C."/>
            <person name="Jenkins J."/>
            <person name="Podicheti R."/>
            <person name="Zhao M."/>
            <person name="Scheffler B.E."/>
            <person name="Stack J.C."/>
            <person name="Feltus F.A."/>
            <person name="Mustiga G.M."/>
            <person name="Amores F."/>
            <person name="Phillips W."/>
            <person name="Marelli J.P."/>
            <person name="May G.D."/>
            <person name="Shapiro H."/>
            <person name="Ma J."/>
            <person name="Bustamante C.D."/>
            <person name="Schnell R.J."/>
            <person name="Main D."/>
            <person name="Gilbert D."/>
            <person name="Parida L."/>
            <person name="Kuhn D.N."/>
        </authorList>
    </citation>
    <scope>NUCLEOTIDE SEQUENCE [LARGE SCALE GENOMIC DNA]</scope>
    <source>
        <strain evidence="8">cv. Matina 1-6</strain>
    </source>
</reference>
<name>A0A061DWQ3_THECC</name>
<feature type="domain" description="TF-B3" evidence="6">
    <location>
        <begin position="6"/>
        <end position="106"/>
    </location>
</feature>
<keyword evidence="3" id="KW-0238">DNA-binding</keyword>
<dbReference type="CDD" id="cd10017">
    <property type="entry name" value="B3_DNA"/>
    <property type="match status" value="1"/>
</dbReference>
<evidence type="ECO:0000256" key="4">
    <source>
        <dbReference type="ARBA" id="ARBA00023163"/>
    </source>
</evidence>
<dbReference type="InterPro" id="IPR015300">
    <property type="entry name" value="DNA-bd_pseudobarrel_sf"/>
</dbReference>
<dbReference type="AlphaFoldDB" id="A0A061DWQ3"/>
<sequence>MPQAIKMFSKSLTNTDVKKRLAIPAKILPSLPDFNGSNTVTIPFMYGRRMWPIACSVRRTGYKKPVFCCGWRNFVTRNDFRVGDKLTMYKVQDEAGSFHYRVEVEKLATPSVALSSRALSLNHEVDETTGTSRTRISYLEHEQEQLPKADARVKQEGAIMELADASVPFVDQAVAKPSGRIFGTGVSDEAPSKPHFKPEHETKMKLGIGITMGEPSLHACYVTKEERDIKAPFDLNGGGSLATYATSQAAVEAYPKSTGRLSLDLVMRQPSPYDGAVNLELTLAPPIA</sequence>
<evidence type="ECO:0000256" key="2">
    <source>
        <dbReference type="ARBA" id="ARBA00023015"/>
    </source>
</evidence>
<dbReference type="Gene3D" id="2.40.330.10">
    <property type="entry name" value="DNA-binding pseudobarrel domain"/>
    <property type="match status" value="1"/>
</dbReference>
<gene>
    <name evidence="7" type="ORF">TCM_006211</name>
</gene>
<dbReference type="Proteomes" id="UP000026915">
    <property type="component" value="Chromosome 2"/>
</dbReference>
<keyword evidence="5" id="KW-0539">Nucleus</keyword>
<evidence type="ECO:0000256" key="3">
    <source>
        <dbReference type="ARBA" id="ARBA00023125"/>
    </source>
</evidence>
<keyword evidence="8" id="KW-1185">Reference proteome</keyword>
<proteinExistence type="predicted"/>
<dbReference type="GO" id="GO:0003677">
    <property type="term" value="F:DNA binding"/>
    <property type="evidence" value="ECO:0007669"/>
    <property type="project" value="UniProtKB-KW"/>
</dbReference>
<evidence type="ECO:0000313" key="8">
    <source>
        <dbReference type="Proteomes" id="UP000026915"/>
    </source>
</evidence>
<comment type="subcellular location">
    <subcellularLocation>
        <location evidence="1">Nucleus</location>
    </subcellularLocation>
</comment>
<evidence type="ECO:0000256" key="5">
    <source>
        <dbReference type="ARBA" id="ARBA00023242"/>
    </source>
</evidence>
<evidence type="ECO:0000259" key="6">
    <source>
        <dbReference type="PROSITE" id="PS50863"/>
    </source>
</evidence>
<keyword evidence="2" id="KW-0805">Transcription regulation</keyword>
<accession>A0A061DWQ3</accession>